<dbReference type="AlphaFoldDB" id="A0A4Q7DIN7"/>
<comment type="caution">
    <text evidence="2">The sequence shown here is derived from an EMBL/GenBank/DDBJ whole genome shotgun (WGS) entry which is preliminary data.</text>
</comment>
<evidence type="ECO:0000313" key="2">
    <source>
        <dbReference type="EMBL" id="RZI46079.1"/>
    </source>
</evidence>
<protein>
    <submittedName>
        <fullName evidence="2">Uncharacterized protein</fullName>
    </submittedName>
</protein>
<evidence type="ECO:0000256" key="1">
    <source>
        <dbReference type="SAM" id="MobiDB-lite"/>
    </source>
</evidence>
<organism evidence="2 3">
    <name type="scientific">Candidatus Finniella inopinata</name>
    <dbReference type="NCBI Taxonomy" id="1696036"/>
    <lineage>
        <taxon>Bacteria</taxon>
        <taxon>Pseudomonadati</taxon>
        <taxon>Pseudomonadota</taxon>
        <taxon>Alphaproteobacteria</taxon>
        <taxon>Holosporales</taxon>
        <taxon>Candidatus Paracaedibacteraceae</taxon>
        <taxon>Candidatus Finniella</taxon>
    </lineage>
</organism>
<dbReference type="Proteomes" id="UP000293550">
    <property type="component" value="Unassembled WGS sequence"/>
</dbReference>
<dbReference type="InterPro" id="IPR011009">
    <property type="entry name" value="Kinase-like_dom_sf"/>
</dbReference>
<dbReference type="RefSeq" id="WP_130153836.1">
    <property type="nucleotide sequence ID" value="NZ_SCFB01000005.1"/>
</dbReference>
<dbReference type="SUPFAM" id="SSF56112">
    <property type="entry name" value="Protein kinase-like (PK-like)"/>
    <property type="match status" value="1"/>
</dbReference>
<gene>
    <name evidence="2" type="ORF">EQU50_03870</name>
</gene>
<dbReference type="EMBL" id="SCFB01000005">
    <property type="protein sequence ID" value="RZI46079.1"/>
    <property type="molecule type" value="Genomic_DNA"/>
</dbReference>
<evidence type="ECO:0000313" key="3">
    <source>
        <dbReference type="Proteomes" id="UP000293550"/>
    </source>
</evidence>
<feature type="compositionally biased region" description="Polar residues" evidence="1">
    <location>
        <begin position="332"/>
        <end position="363"/>
    </location>
</feature>
<sequence length="385" mass="43015">MNLISAKIMASSAVEIRANPYSHPSALKYQTYQWDPTRVQHAMEEALKDCEEQNPNQAEFRNQPGGECFAALIGSNHVVRLTKGTEDCKELNNANFIVKTFLEKKIDFSNDGLTICLPVRSFFLTPADGSNEYAKLFILPKAKGQCLKDSVCQGTHADCMGDIFWSVGRTLSIFQMYFMKDHGTHLTTAIHGDLHPGNIFYDRSEIMGKNQWDISWIDCTHMHVQDGNPLKELGYMIAQMEYNFLIEGIKLSQIRYFQEKFLEGYTAGVSKDLILRLYESSHSSQCFEAKVLFLAQKLGFMGDPKKLIGLIHQFFGRHLEKQSQKEKAESAQPITTMPSVAEQQEAAISQTHSDAVNIPSSSGQGSVLAVTEQVVAAVAVPASEK</sequence>
<name>A0A4Q7DIN7_9PROT</name>
<proteinExistence type="predicted"/>
<accession>A0A4Q7DIN7</accession>
<keyword evidence="3" id="KW-1185">Reference proteome</keyword>
<dbReference type="OrthoDB" id="3806873at2"/>
<feature type="region of interest" description="Disordered" evidence="1">
    <location>
        <begin position="325"/>
        <end position="363"/>
    </location>
</feature>
<reference evidence="2 3" key="1">
    <citation type="submission" date="2018-10" db="EMBL/GenBank/DDBJ databases">
        <title>An updated phylogeny of the Alphaproteobacteria reveals that the parasitic Rickettsiales and Holosporales have independent origins.</title>
        <authorList>
            <person name="Munoz-Gomez S.A."/>
            <person name="Hess S."/>
            <person name="Burger G."/>
            <person name="Lang B.F."/>
            <person name="Susko E."/>
            <person name="Slamovits C.H."/>
            <person name="Roger A.J."/>
        </authorList>
    </citation>
    <scope>NUCLEOTIDE SEQUENCE [LARGE SCALE GENOMIC DNA]</scope>
    <source>
        <strain evidence="2">HOLO01</strain>
    </source>
</reference>